<dbReference type="AlphaFoldDB" id="A0A166IRG3"/>
<keyword evidence="4" id="KW-1185">Reference proteome</keyword>
<accession>A0A166IRG3</accession>
<evidence type="ECO:0000313" key="3">
    <source>
        <dbReference type="EMBL" id="KZP20096.1"/>
    </source>
</evidence>
<evidence type="ECO:0000256" key="1">
    <source>
        <dbReference type="SAM" id="MobiDB-lite"/>
    </source>
</evidence>
<evidence type="ECO:0000256" key="2">
    <source>
        <dbReference type="SAM" id="Phobius"/>
    </source>
</evidence>
<protein>
    <recommendedName>
        <fullName evidence="5">Major facilitator superfamily (MFS) profile domain-containing protein</fullName>
    </recommendedName>
</protein>
<proteinExistence type="predicted"/>
<keyword evidence="2" id="KW-0812">Transmembrane</keyword>
<dbReference type="OrthoDB" id="6770063at2759"/>
<keyword evidence="2" id="KW-0472">Membrane</keyword>
<evidence type="ECO:0008006" key="5">
    <source>
        <dbReference type="Google" id="ProtNLM"/>
    </source>
</evidence>
<dbReference type="STRING" id="436010.A0A166IRG3"/>
<sequence length="169" mass="17740">MASSRASTSSSPETPSNPEPQSASSTSSQALYFVDWDGSDDPENPHKYVASTAVVKARGMNGSVFQLDCQEEMGAMLAVSAFTFISPIASSMVAPAAEQVAEEFGITSTMVESMVFSVFGVVCIGAGTILPFQCIQSYIVVTFAMAGVSCFQSLAGFGFHLFAPTCTRP</sequence>
<feature type="compositionally biased region" description="Low complexity" evidence="1">
    <location>
        <begin position="1"/>
        <end position="22"/>
    </location>
</feature>
<dbReference type="Proteomes" id="UP000076532">
    <property type="component" value="Unassembled WGS sequence"/>
</dbReference>
<feature type="transmembrane region" description="Helical" evidence="2">
    <location>
        <begin position="114"/>
        <end position="132"/>
    </location>
</feature>
<feature type="region of interest" description="Disordered" evidence="1">
    <location>
        <begin position="1"/>
        <end position="27"/>
    </location>
</feature>
<evidence type="ECO:0000313" key="4">
    <source>
        <dbReference type="Proteomes" id="UP000076532"/>
    </source>
</evidence>
<dbReference type="EMBL" id="KV417558">
    <property type="protein sequence ID" value="KZP20096.1"/>
    <property type="molecule type" value="Genomic_DNA"/>
</dbReference>
<organism evidence="3 4">
    <name type="scientific">Athelia psychrophila</name>
    <dbReference type="NCBI Taxonomy" id="1759441"/>
    <lineage>
        <taxon>Eukaryota</taxon>
        <taxon>Fungi</taxon>
        <taxon>Dikarya</taxon>
        <taxon>Basidiomycota</taxon>
        <taxon>Agaricomycotina</taxon>
        <taxon>Agaricomycetes</taxon>
        <taxon>Agaricomycetidae</taxon>
        <taxon>Atheliales</taxon>
        <taxon>Atheliaceae</taxon>
        <taxon>Athelia</taxon>
    </lineage>
</organism>
<name>A0A166IRG3_9AGAM</name>
<feature type="transmembrane region" description="Helical" evidence="2">
    <location>
        <begin position="139"/>
        <end position="163"/>
    </location>
</feature>
<reference evidence="3 4" key="1">
    <citation type="journal article" date="2016" name="Mol. Biol. Evol.">
        <title>Comparative Genomics of Early-Diverging Mushroom-Forming Fungi Provides Insights into the Origins of Lignocellulose Decay Capabilities.</title>
        <authorList>
            <person name="Nagy L.G."/>
            <person name="Riley R."/>
            <person name="Tritt A."/>
            <person name="Adam C."/>
            <person name="Daum C."/>
            <person name="Floudas D."/>
            <person name="Sun H."/>
            <person name="Yadav J.S."/>
            <person name="Pangilinan J."/>
            <person name="Larsson K.H."/>
            <person name="Matsuura K."/>
            <person name="Barry K."/>
            <person name="Labutti K."/>
            <person name="Kuo R."/>
            <person name="Ohm R.A."/>
            <person name="Bhattacharya S.S."/>
            <person name="Shirouzu T."/>
            <person name="Yoshinaga Y."/>
            <person name="Martin F.M."/>
            <person name="Grigoriev I.V."/>
            <person name="Hibbett D.S."/>
        </authorList>
    </citation>
    <scope>NUCLEOTIDE SEQUENCE [LARGE SCALE GENOMIC DNA]</scope>
    <source>
        <strain evidence="3 4">CBS 109695</strain>
    </source>
</reference>
<gene>
    <name evidence="3" type="ORF">FIBSPDRAFT_954936</name>
</gene>
<feature type="transmembrane region" description="Helical" evidence="2">
    <location>
        <begin position="75"/>
        <end position="94"/>
    </location>
</feature>
<keyword evidence="2" id="KW-1133">Transmembrane helix</keyword>